<name>K0RUD1_THAOC</name>
<evidence type="ECO:0000313" key="2">
    <source>
        <dbReference type="Proteomes" id="UP000266841"/>
    </source>
</evidence>
<comment type="caution">
    <text evidence="1">The sequence shown here is derived from an EMBL/GenBank/DDBJ whole genome shotgun (WGS) entry which is preliminary data.</text>
</comment>
<sequence length="105" mass="11624">MFLRLNPELFPEVFLFLTTNTAPQEEELGSRRSLPRLLNGNHSRASRAISGLIYGGGVEEGALTVTKAEFYPGALTSKLPLNNILDQSYEAMYLPDRSISGHSIR</sequence>
<feature type="non-terminal residue" evidence="1">
    <location>
        <position position="105"/>
    </location>
</feature>
<gene>
    <name evidence="1" type="ORF">THAOC_24153</name>
</gene>
<evidence type="ECO:0000313" key="1">
    <source>
        <dbReference type="EMBL" id="EJK56029.1"/>
    </source>
</evidence>
<keyword evidence="2" id="KW-1185">Reference proteome</keyword>
<proteinExistence type="predicted"/>
<dbReference type="AlphaFoldDB" id="K0RUD1"/>
<dbReference type="EMBL" id="AGNL01032578">
    <property type="protein sequence ID" value="EJK56029.1"/>
    <property type="molecule type" value="Genomic_DNA"/>
</dbReference>
<reference evidence="1 2" key="1">
    <citation type="journal article" date="2012" name="Genome Biol.">
        <title>Genome and low-iron response of an oceanic diatom adapted to chronic iron limitation.</title>
        <authorList>
            <person name="Lommer M."/>
            <person name="Specht M."/>
            <person name="Roy A.S."/>
            <person name="Kraemer L."/>
            <person name="Andreson R."/>
            <person name="Gutowska M.A."/>
            <person name="Wolf J."/>
            <person name="Bergner S.V."/>
            <person name="Schilhabel M.B."/>
            <person name="Klostermeier U.C."/>
            <person name="Beiko R.G."/>
            <person name="Rosenstiel P."/>
            <person name="Hippler M."/>
            <person name="Laroche J."/>
        </authorList>
    </citation>
    <scope>NUCLEOTIDE SEQUENCE [LARGE SCALE GENOMIC DNA]</scope>
    <source>
        <strain evidence="1 2">CCMP1005</strain>
    </source>
</reference>
<organism evidence="1 2">
    <name type="scientific">Thalassiosira oceanica</name>
    <name type="common">Marine diatom</name>
    <dbReference type="NCBI Taxonomy" id="159749"/>
    <lineage>
        <taxon>Eukaryota</taxon>
        <taxon>Sar</taxon>
        <taxon>Stramenopiles</taxon>
        <taxon>Ochrophyta</taxon>
        <taxon>Bacillariophyta</taxon>
        <taxon>Coscinodiscophyceae</taxon>
        <taxon>Thalassiosirophycidae</taxon>
        <taxon>Thalassiosirales</taxon>
        <taxon>Thalassiosiraceae</taxon>
        <taxon>Thalassiosira</taxon>
    </lineage>
</organism>
<dbReference type="Proteomes" id="UP000266841">
    <property type="component" value="Unassembled WGS sequence"/>
</dbReference>
<protein>
    <submittedName>
        <fullName evidence="1">Uncharacterized protein</fullName>
    </submittedName>
</protein>
<accession>K0RUD1</accession>